<dbReference type="AlphaFoldDB" id="A0A7W3THL0"/>
<feature type="domain" description="HTH cro/C1-type" evidence="1">
    <location>
        <begin position="18"/>
        <end position="78"/>
    </location>
</feature>
<dbReference type="Pfam" id="PF13560">
    <property type="entry name" value="HTH_31"/>
    <property type="match status" value="1"/>
</dbReference>
<evidence type="ECO:0000259" key="1">
    <source>
        <dbReference type="PROSITE" id="PS50943"/>
    </source>
</evidence>
<protein>
    <submittedName>
        <fullName evidence="2">Helix-turn-helix domain-containing protein</fullName>
    </submittedName>
</protein>
<dbReference type="Gene3D" id="1.10.260.40">
    <property type="entry name" value="lambda repressor-like DNA-binding domains"/>
    <property type="match status" value="1"/>
</dbReference>
<sequence length="112" mass="11756">MTTDDWSAQLTARVAEQIRAARKAAGLTVAETADACAALGLAVPKTTITNLETGRRASVELAEFLVLAQVLGVPPVALLFPLGSASTVEVLPGREVPVWDGLAWFTGETPLR</sequence>
<accession>A0A7W3THL0</accession>
<dbReference type="SUPFAM" id="SSF47413">
    <property type="entry name" value="lambda repressor-like DNA-binding domains"/>
    <property type="match status" value="1"/>
</dbReference>
<proteinExistence type="predicted"/>
<dbReference type="EMBL" id="VKHT01001264">
    <property type="protein sequence ID" value="MBB0246981.1"/>
    <property type="molecule type" value="Genomic_DNA"/>
</dbReference>
<organism evidence="2 3">
    <name type="scientific">Streptomyces alkaliphilus</name>
    <dbReference type="NCBI Taxonomy" id="1472722"/>
    <lineage>
        <taxon>Bacteria</taxon>
        <taxon>Bacillati</taxon>
        <taxon>Actinomycetota</taxon>
        <taxon>Actinomycetes</taxon>
        <taxon>Kitasatosporales</taxon>
        <taxon>Streptomycetaceae</taxon>
        <taxon>Streptomyces</taxon>
    </lineage>
</organism>
<keyword evidence="3" id="KW-1185">Reference proteome</keyword>
<reference evidence="3" key="1">
    <citation type="submission" date="2019-10" db="EMBL/GenBank/DDBJ databases">
        <title>Streptomyces sp. nov., a novel actinobacterium isolated from alkaline environment.</title>
        <authorList>
            <person name="Golinska P."/>
        </authorList>
    </citation>
    <scope>NUCLEOTIDE SEQUENCE [LARGE SCALE GENOMIC DNA]</scope>
    <source>
        <strain evidence="3">DSM 42118</strain>
    </source>
</reference>
<dbReference type="PROSITE" id="PS50943">
    <property type="entry name" value="HTH_CROC1"/>
    <property type="match status" value="1"/>
</dbReference>
<evidence type="ECO:0000313" key="2">
    <source>
        <dbReference type="EMBL" id="MBB0246981.1"/>
    </source>
</evidence>
<dbReference type="InterPro" id="IPR001387">
    <property type="entry name" value="Cro/C1-type_HTH"/>
</dbReference>
<dbReference type="RefSeq" id="WP_182608243.1">
    <property type="nucleotide sequence ID" value="NZ_VKHT01001264.1"/>
</dbReference>
<dbReference type="InterPro" id="IPR010982">
    <property type="entry name" value="Lambda_DNA-bd_dom_sf"/>
</dbReference>
<dbReference type="SMART" id="SM00530">
    <property type="entry name" value="HTH_XRE"/>
    <property type="match status" value="1"/>
</dbReference>
<name>A0A7W3THL0_9ACTN</name>
<dbReference type="Proteomes" id="UP000538929">
    <property type="component" value="Unassembled WGS sequence"/>
</dbReference>
<comment type="caution">
    <text evidence="2">The sequence shown here is derived from an EMBL/GenBank/DDBJ whole genome shotgun (WGS) entry which is preliminary data.</text>
</comment>
<dbReference type="GO" id="GO:0003677">
    <property type="term" value="F:DNA binding"/>
    <property type="evidence" value="ECO:0007669"/>
    <property type="project" value="InterPro"/>
</dbReference>
<feature type="non-terminal residue" evidence="2">
    <location>
        <position position="112"/>
    </location>
</feature>
<gene>
    <name evidence="2" type="ORF">FNQ90_23360</name>
</gene>
<dbReference type="CDD" id="cd00093">
    <property type="entry name" value="HTH_XRE"/>
    <property type="match status" value="1"/>
</dbReference>
<evidence type="ECO:0000313" key="3">
    <source>
        <dbReference type="Proteomes" id="UP000538929"/>
    </source>
</evidence>